<name>A0A8H9LTS0_KITAU</name>
<reference evidence="1" key="1">
    <citation type="journal article" date="2014" name="Int. J. Syst. Evol. Microbiol.">
        <title>Complete genome sequence of Corynebacterium casei LMG S-19264T (=DSM 44701T), isolated from a smear-ripened cheese.</title>
        <authorList>
            <consortium name="US DOE Joint Genome Institute (JGI-PGF)"/>
            <person name="Walter F."/>
            <person name="Albersmeier A."/>
            <person name="Kalinowski J."/>
            <person name="Ruckert C."/>
        </authorList>
    </citation>
    <scope>NUCLEOTIDE SEQUENCE</scope>
    <source>
        <strain evidence="1">JCM 4434</strain>
    </source>
</reference>
<accession>A0A8H9LTS0</accession>
<protein>
    <submittedName>
        <fullName evidence="1">Uncharacterized protein</fullName>
    </submittedName>
</protein>
<dbReference type="Proteomes" id="UP000610124">
    <property type="component" value="Unassembled WGS sequence"/>
</dbReference>
<comment type="caution">
    <text evidence="1">The sequence shown here is derived from an EMBL/GenBank/DDBJ whole genome shotgun (WGS) entry which is preliminary data.</text>
</comment>
<dbReference type="EMBL" id="BMUB01000022">
    <property type="protein sequence ID" value="GGU99088.1"/>
    <property type="molecule type" value="Genomic_DNA"/>
</dbReference>
<reference evidence="1" key="2">
    <citation type="submission" date="2020-09" db="EMBL/GenBank/DDBJ databases">
        <authorList>
            <person name="Sun Q."/>
            <person name="Ohkuma M."/>
        </authorList>
    </citation>
    <scope>NUCLEOTIDE SEQUENCE</scope>
    <source>
        <strain evidence="1">JCM 4434</strain>
    </source>
</reference>
<sequence length="84" mass="8725">MIGRFRQVANAPLIGWPALAQSIAHWVILALYIPVQSCVGAFADAAGAADSTAATALVHTPAAVKARLVRVTGPLQVLGQWNGH</sequence>
<proteinExistence type="predicted"/>
<evidence type="ECO:0000313" key="1">
    <source>
        <dbReference type="EMBL" id="GGU99088.1"/>
    </source>
</evidence>
<dbReference type="AlphaFoldDB" id="A0A8H9LTS0"/>
<evidence type="ECO:0000313" key="2">
    <source>
        <dbReference type="Proteomes" id="UP000610124"/>
    </source>
</evidence>
<organism evidence="1 2">
    <name type="scientific">Kitasatospora aureofaciens</name>
    <name type="common">Streptomyces aureofaciens</name>
    <dbReference type="NCBI Taxonomy" id="1894"/>
    <lineage>
        <taxon>Bacteria</taxon>
        <taxon>Bacillati</taxon>
        <taxon>Actinomycetota</taxon>
        <taxon>Actinomycetes</taxon>
        <taxon>Kitasatosporales</taxon>
        <taxon>Streptomycetaceae</taxon>
        <taxon>Kitasatospora</taxon>
    </lineage>
</organism>
<gene>
    <name evidence="1" type="ORF">GCM10010502_61840</name>
</gene>